<dbReference type="GO" id="GO:0005829">
    <property type="term" value="C:cytosol"/>
    <property type="evidence" value="ECO:0007669"/>
    <property type="project" value="TreeGrafter"/>
</dbReference>
<evidence type="ECO:0000256" key="1">
    <source>
        <dbReference type="ARBA" id="ARBA00009437"/>
    </source>
</evidence>
<dbReference type="CDD" id="cd08440">
    <property type="entry name" value="PBP2_LTTR_like_4"/>
    <property type="match status" value="1"/>
</dbReference>
<dbReference type="InterPro" id="IPR000847">
    <property type="entry name" value="LysR_HTH_N"/>
</dbReference>
<feature type="domain" description="HTH lysR-type" evidence="5">
    <location>
        <begin position="1"/>
        <end position="62"/>
    </location>
</feature>
<dbReference type="InterPro" id="IPR050950">
    <property type="entry name" value="HTH-type_LysR_regulators"/>
</dbReference>
<dbReference type="EMBL" id="SGXC01000003">
    <property type="protein sequence ID" value="RZS78457.1"/>
    <property type="molecule type" value="Genomic_DNA"/>
</dbReference>
<dbReference type="InterPro" id="IPR036388">
    <property type="entry name" value="WH-like_DNA-bd_sf"/>
</dbReference>
<evidence type="ECO:0000256" key="3">
    <source>
        <dbReference type="ARBA" id="ARBA00023125"/>
    </source>
</evidence>
<dbReference type="Proteomes" id="UP000292445">
    <property type="component" value="Unassembled WGS sequence"/>
</dbReference>
<keyword evidence="7" id="KW-1185">Reference proteome</keyword>
<evidence type="ECO:0000259" key="5">
    <source>
        <dbReference type="PROSITE" id="PS50931"/>
    </source>
</evidence>
<dbReference type="SUPFAM" id="SSF46785">
    <property type="entry name" value="Winged helix' DNA-binding domain"/>
    <property type="match status" value="1"/>
</dbReference>
<dbReference type="Pfam" id="PF00126">
    <property type="entry name" value="HTH_1"/>
    <property type="match status" value="1"/>
</dbReference>
<dbReference type="InterPro" id="IPR036390">
    <property type="entry name" value="WH_DNA-bd_sf"/>
</dbReference>
<dbReference type="Gene3D" id="1.10.10.10">
    <property type="entry name" value="Winged helix-like DNA-binding domain superfamily/Winged helix DNA-binding domain"/>
    <property type="match status" value="1"/>
</dbReference>
<dbReference type="PROSITE" id="PS50931">
    <property type="entry name" value="HTH_LYSR"/>
    <property type="match status" value="1"/>
</dbReference>
<dbReference type="GO" id="GO:0003677">
    <property type="term" value="F:DNA binding"/>
    <property type="evidence" value="ECO:0007669"/>
    <property type="project" value="UniProtKB-KW"/>
</dbReference>
<dbReference type="Pfam" id="PF03466">
    <property type="entry name" value="LysR_substrate"/>
    <property type="match status" value="1"/>
</dbReference>
<protein>
    <submittedName>
        <fullName evidence="6">DNA-binding transcriptional LysR family regulator</fullName>
    </submittedName>
</protein>
<dbReference type="InterPro" id="IPR005119">
    <property type="entry name" value="LysR_subst-bd"/>
</dbReference>
<proteinExistence type="inferred from homology"/>
<sequence>MRTNCDLPDLQAFCALVRCGGFNKTADMLALSPSALSRRISKLEEALGGRLVERTTRTMVLTPLGQALHERLAPLLDSLDDCLAGAARVARGEGGQLTVACITTVAYSLFPAALSRLRQRHPDVRVDLRDDTGARVRDAVLRREAEFGITVMWEDEPELASQLLRDDPYVLACAPGHPMAARGQAAWADLAGQRVLALRRSSANRQQIDAALAMAGVPAPWFDEVEHLSSMIGFLEHGGWMAVLPRLALAATTRVATIPLTGPTIARRICLVRRRDATLSRPARALWDELARSIADAPADDSSG</sequence>
<reference evidence="6 7" key="1">
    <citation type="submission" date="2019-02" db="EMBL/GenBank/DDBJ databases">
        <title>Genomic Encyclopedia of Type Strains, Phase IV (KMG-IV): sequencing the most valuable type-strain genomes for metagenomic binning, comparative biology and taxonomic classification.</title>
        <authorList>
            <person name="Goeker M."/>
        </authorList>
    </citation>
    <scope>NUCLEOTIDE SEQUENCE [LARGE SCALE GENOMIC DNA]</scope>
    <source>
        <strain evidence="6 7">K24</strain>
    </source>
</reference>
<gene>
    <name evidence="6" type="ORF">EV675_5106</name>
</gene>
<accession>A0A4Q7N8Z0</accession>
<dbReference type="AlphaFoldDB" id="A0A4Q7N8Z0"/>
<evidence type="ECO:0000256" key="2">
    <source>
        <dbReference type="ARBA" id="ARBA00023015"/>
    </source>
</evidence>
<dbReference type="SUPFAM" id="SSF53850">
    <property type="entry name" value="Periplasmic binding protein-like II"/>
    <property type="match status" value="1"/>
</dbReference>
<dbReference type="GO" id="GO:0003700">
    <property type="term" value="F:DNA-binding transcription factor activity"/>
    <property type="evidence" value="ECO:0007669"/>
    <property type="project" value="InterPro"/>
</dbReference>
<keyword evidence="3 6" id="KW-0238">DNA-binding</keyword>
<keyword evidence="4" id="KW-0804">Transcription</keyword>
<dbReference type="FunFam" id="1.10.10.10:FF:000001">
    <property type="entry name" value="LysR family transcriptional regulator"/>
    <property type="match status" value="1"/>
</dbReference>
<keyword evidence="2" id="KW-0805">Transcription regulation</keyword>
<organism evidence="6 7">
    <name type="scientific">Pigmentiphaga kullae</name>
    <dbReference type="NCBI Taxonomy" id="151784"/>
    <lineage>
        <taxon>Bacteria</taxon>
        <taxon>Pseudomonadati</taxon>
        <taxon>Pseudomonadota</taxon>
        <taxon>Betaproteobacteria</taxon>
        <taxon>Burkholderiales</taxon>
        <taxon>Alcaligenaceae</taxon>
        <taxon>Pigmentiphaga</taxon>
    </lineage>
</organism>
<evidence type="ECO:0000313" key="7">
    <source>
        <dbReference type="Proteomes" id="UP000292445"/>
    </source>
</evidence>
<comment type="caution">
    <text evidence="6">The sequence shown here is derived from an EMBL/GenBank/DDBJ whole genome shotgun (WGS) entry which is preliminary data.</text>
</comment>
<comment type="similarity">
    <text evidence="1">Belongs to the LysR transcriptional regulatory family.</text>
</comment>
<evidence type="ECO:0000256" key="4">
    <source>
        <dbReference type="ARBA" id="ARBA00023163"/>
    </source>
</evidence>
<dbReference type="RefSeq" id="WP_165404771.1">
    <property type="nucleotide sequence ID" value="NZ_SGXC01000003.1"/>
</dbReference>
<name>A0A4Q7N8Z0_9BURK</name>
<evidence type="ECO:0000313" key="6">
    <source>
        <dbReference type="EMBL" id="RZS78457.1"/>
    </source>
</evidence>
<dbReference type="PANTHER" id="PTHR30419:SF8">
    <property type="entry name" value="NITROGEN ASSIMILATION TRANSCRIPTIONAL ACTIVATOR-RELATED"/>
    <property type="match status" value="1"/>
</dbReference>
<dbReference type="PANTHER" id="PTHR30419">
    <property type="entry name" value="HTH-TYPE TRANSCRIPTIONAL REGULATOR YBHD"/>
    <property type="match status" value="1"/>
</dbReference>
<dbReference type="Gene3D" id="3.40.190.290">
    <property type="match status" value="1"/>
</dbReference>